<dbReference type="EMBL" id="JACVXD010000001">
    <property type="protein sequence ID" value="MBD0822800.1"/>
    <property type="molecule type" value="Genomic_DNA"/>
</dbReference>
<keyword evidence="1" id="KW-0449">Lipoprotein</keyword>
<protein>
    <submittedName>
        <fullName evidence="1">SusD/RagB family nutrient-binding outer membrane lipoprotein</fullName>
    </submittedName>
</protein>
<dbReference type="InterPro" id="IPR041662">
    <property type="entry name" value="SusD-like_2"/>
</dbReference>
<keyword evidence="2" id="KW-1185">Reference proteome</keyword>
<dbReference type="InterPro" id="IPR011990">
    <property type="entry name" value="TPR-like_helical_dom_sf"/>
</dbReference>
<reference evidence="1 2" key="1">
    <citation type="journal article" date="2018" name="J. Microbiol.">
        <title>Aestuariibaculum marinum sp. nov., a marine bacterium isolated from seawater in South Korea.</title>
        <authorList>
            <person name="Choi J."/>
            <person name="Lee D."/>
            <person name="Jang J.H."/>
            <person name="Cha S."/>
            <person name="Seo T."/>
        </authorList>
    </citation>
    <scope>NUCLEOTIDE SEQUENCE [LARGE SCALE GENOMIC DNA]</scope>
    <source>
        <strain evidence="1 2">IP7</strain>
    </source>
</reference>
<evidence type="ECO:0000313" key="1">
    <source>
        <dbReference type="EMBL" id="MBD0822800.1"/>
    </source>
</evidence>
<accession>A0A8J6PPS5</accession>
<organism evidence="1 2">
    <name type="scientific">Aestuariibaculum marinum</name>
    <dbReference type="NCBI Taxonomy" id="2683592"/>
    <lineage>
        <taxon>Bacteria</taxon>
        <taxon>Pseudomonadati</taxon>
        <taxon>Bacteroidota</taxon>
        <taxon>Flavobacteriia</taxon>
        <taxon>Flavobacteriales</taxon>
        <taxon>Flavobacteriaceae</taxon>
    </lineage>
</organism>
<dbReference type="AlphaFoldDB" id="A0A8J6PPS5"/>
<gene>
    <name evidence="1" type="ORF">ICJ85_02085</name>
</gene>
<evidence type="ECO:0000313" key="2">
    <source>
        <dbReference type="Proteomes" id="UP000621516"/>
    </source>
</evidence>
<proteinExistence type="predicted"/>
<dbReference type="PROSITE" id="PS51257">
    <property type="entry name" value="PROKAR_LIPOPROTEIN"/>
    <property type="match status" value="1"/>
</dbReference>
<name>A0A8J6PPS5_9FLAO</name>
<comment type="caution">
    <text evidence="1">The sequence shown here is derived from an EMBL/GenBank/DDBJ whole genome shotgun (WGS) entry which is preliminary data.</text>
</comment>
<dbReference type="Proteomes" id="UP000621516">
    <property type="component" value="Unassembled WGS sequence"/>
</dbReference>
<dbReference type="RefSeq" id="WP_188222110.1">
    <property type="nucleotide sequence ID" value="NZ_JACVXD010000001.1"/>
</dbReference>
<dbReference type="Pfam" id="PF12771">
    <property type="entry name" value="SusD-like_2"/>
    <property type="match status" value="1"/>
</dbReference>
<dbReference type="Gene3D" id="1.25.40.390">
    <property type="match status" value="1"/>
</dbReference>
<dbReference type="SUPFAM" id="SSF48452">
    <property type="entry name" value="TPR-like"/>
    <property type="match status" value="1"/>
</dbReference>
<sequence>MKKHIFIGLLALGLFSTGCSESDFSDNYKDPDKIGETTVAKQFTGVLFANAKYVLPEYNNYFIILRPTLLPWTQAAGWLNGLGQYKVGAATVDEQWNQYYSMLTQYRELQKIYNGLSDEEQAANKIFMQAATIYLYDHTQEMVDLFGYIPFNEAGMLSTNGGDYISSLPAYDASNDLYTMMLDDLAIIADELNSTSLSAVTTTIFANQDYVNYGDLDLWKKYCNSLRLRLLNRVSGTSEFSARASTEMGAILGGSYPTIDSNDENVQIEVVNVDSDINSRGFEDGFGSDGWYTNYAGKLMVDHMVANTDPRLRVYFEKTVNDDYQGIDPLADATSQQTAADDGEVSLFSRSTFNLNQVFPGVIMDAAEVSFIKAEYYLRSGNDAMAQEAYEMGIEQSVEWYYWVRSITNNDISGEVDALGATEVADYVAGAGVAWSGTEAEKLELIATQKWIHYGVVNLRESWAEQRRLDLPELEFMPDDSDVQSLPPVRWIYPDKERALNTENFSEVSSMDNMTTKIFWDVN</sequence>